<dbReference type="AlphaFoldDB" id="A0A8D8U7B2"/>
<sequence>MFPISSVLLLSCLLVTVSALSARTEYGDFAVYLFKDGSSKKQLNVFEGDLFLVEFTLRRSGRDEAVDIYQLNVTQSVKGLSEDKNVNFILKRVENNLFNVTSVNPVNKLGGTVVSASVNHPHKYITELEVSNSEDKALSTTNMRKIVLSSYGIVTNSGIQVQICPIVYHESKPIVVKT</sequence>
<feature type="chain" id="PRO_5034531069" evidence="1">
    <location>
        <begin position="20"/>
        <end position="178"/>
    </location>
</feature>
<proteinExistence type="predicted"/>
<evidence type="ECO:0000256" key="1">
    <source>
        <dbReference type="SAM" id="SignalP"/>
    </source>
</evidence>
<accession>A0A8D8U7B2</accession>
<name>A0A8D8U7B2_9HEMI</name>
<organism evidence="2">
    <name type="scientific">Cacopsylla melanoneura</name>
    <dbReference type="NCBI Taxonomy" id="428564"/>
    <lineage>
        <taxon>Eukaryota</taxon>
        <taxon>Metazoa</taxon>
        <taxon>Ecdysozoa</taxon>
        <taxon>Arthropoda</taxon>
        <taxon>Hexapoda</taxon>
        <taxon>Insecta</taxon>
        <taxon>Pterygota</taxon>
        <taxon>Neoptera</taxon>
        <taxon>Paraneoptera</taxon>
        <taxon>Hemiptera</taxon>
        <taxon>Sternorrhyncha</taxon>
        <taxon>Psylloidea</taxon>
        <taxon>Psyllidae</taxon>
        <taxon>Psyllinae</taxon>
        <taxon>Cacopsylla</taxon>
    </lineage>
</organism>
<evidence type="ECO:0000313" key="2">
    <source>
        <dbReference type="EMBL" id="CAG6700824.1"/>
    </source>
</evidence>
<keyword evidence="1" id="KW-0732">Signal</keyword>
<dbReference type="EMBL" id="HBUF01339591">
    <property type="protein sequence ID" value="CAG6700824.1"/>
    <property type="molecule type" value="Transcribed_RNA"/>
</dbReference>
<reference evidence="2" key="1">
    <citation type="submission" date="2021-05" db="EMBL/GenBank/DDBJ databases">
        <authorList>
            <person name="Alioto T."/>
            <person name="Alioto T."/>
            <person name="Gomez Garrido J."/>
        </authorList>
    </citation>
    <scope>NUCLEOTIDE SEQUENCE</scope>
</reference>
<protein>
    <submittedName>
        <fullName evidence="2">Uncharacterized protein</fullName>
    </submittedName>
</protein>
<feature type="signal peptide" evidence="1">
    <location>
        <begin position="1"/>
        <end position="19"/>
    </location>
</feature>